<sequence>MTKVPPNVQRFFGEPGSHNETQHLLPRGFTSDNRREAERVMLSQRSPPLSLTRPTPFYISSCMLRRKRQYSNQEM</sequence>
<feature type="region of interest" description="Disordered" evidence="1">
    <location>
        <begin position="1"/>
        <end position="29"/>
    </location>
</feature>
<reference evidence="2 3" key="1">
    <citation type="submission" date="2021-06" db="EMBL/GenBank/DDBJ databases">
        <authorList>
            <person name="Palmer J.M."/>
        </authorList>
    </citation>
    <scope>NUCLEOTIDE SEQUENCE [LARGE SCALE GENOMIC DNA]</scope>
    <source>
        <strain evidence="3">if_2019</strain>
        <tissue evidence="2">Muscle</tissue>
    </source>
</reference>
<evidence type="ECO:0000313" key="3">
    <source>
        <dbReference type="Proteomes" id="UP001482620"/>
    </source>
</evidence>
<proteinExistence type="predicted"/>
<comment type="caution">
    <text evidence="2">The sequence shown here is derived from an EMBL/GenBank/DDBJ whole genome shotgun (WGS) entry which is preliminary data.</text>
</comment>
<accession>A0ABV0SKB1</accession>
<dbReference type="Proteomes" id="UP001482620">
    <property type="component" value="Unassembled WGS sequence"/>
</dbReference>
<keyword evidence="3" id="KW-1185">Reference proteome</keyword>
<protein>
    <submittedName>
        <fullName evidence="2">Uncharacterized protein</fullName>
    </submittedName>
</protein>
<dbReference type="EMBL" id="JAHRIQ010000589">
    <property type="protein sequence ID" value="MEQ2220754.1"/>
    <property type="molecule type" value="Genomic_DNA"/>
</dbReference>
<organism evidence="2 3">
    <name type="scientific">Ilyodon furcidens</name>
    <name type="common">goldbreast splitfin</name>
    <dbReference type="NCBI Taxonomy" id="33524"/>
    <lineage>
        <taxon>Eukaryota</taxon>
        <taxon>Metazoa</taxon>
        <taxon>Chordata</taxon>
        <taxon>Craniata</taxon>
        <taxon>Vertebrata</taxon>
        <taxon>Euteleostomi</taxon>
        <taxon>Actinopterygii</taxon>
        <taxon>Neopterygii</taxon>
        <taxon>Teleostei</taxon>
        <taxon>Neoteleostei</taxon>
        <taxon>Acanthomorphata</taxon>
        <taxon>Ovalentaria</taxon>
        <taxon>Atherinomorphae</taxon>
        <taxon>Cyprinodontiformes</taxon>
        <taxon>Goodeidae</taxon>
        <taxon>Ilyodon</taxon>
    </lineage>
</organism>
<evidence type="ECO:0000313" key="2">
    <source>
        <dbReference type="EMBL" id="MEQ2220754.1"/>
    </source>
</evidence>
<name>A0ABV0SKB1_9TELE</name>
<evidence type="ECO:0000256" key="1">
    <source>
        <dbReference type="SAM" id="MobiDB-lite"/>
    </source>
</evidence>
<gene>
    <name evidence="2" type="ORF">ILYODFUR_008659</name>
</gene>